<dbReference type="InterPro" id="IPR011992">
    <property type="entry name" value="EF-hand-dom_pair"/>
</dbReference>
<keyword evidence="9" id="KW-0809">Transit peptide</keyword>
<dbReference type="CDD" id="cd00051">
    <property type="entry name" value="EFh"/>
    <property type="match status" value="1"/>
</dbReference>
<feature type="region of interest" description="Disordered" evidence="14">
    <location>
        <begin position="26"/>
        <end position="45"/>
    </location>
</feature>
<keyword evidence="3" id="KW-0813">Transport</keyword>
<feature type="domain" description="EF-hand" evidence="15">
    <location>
        <begin position="428"/>
        <end position="463"/>
    </location>
</feature>
<dbReference type="GO" id="GO:0005509">
    <property type="term" value="F:calcium ion binding"/>
    <property type="evidence" value="ECO:0007669"/>
    <property type="project" value="InterPro"/>
</dbReference>
<evidence type="ECO:0000259" key="15">
    <source>
        <dbReference type="PROSITE" id="PS50222"/>
    </source>
</evidence>
<reference evidence="16" key="1">
    <citation type="submission" date="2015-03" db="EMBL/GenBank/DDBJ databases">
        <title>A transcriptome of Araucaria cunninghamii, an australian fine timber species.</title>
        <authorList>
            <person name="Jing Yi C.J.Y."/>
            <person name="Yin San L.Y.S."/>
            <person name="Abdul Karim S.S."/>
            <person name="Wan Azmi N.N."/>
            <person name="Hercus R.R."/>
            <person name="Croft L.L."/>
        </authorList>
    </citation>
    <scope>NUCLEOTIDE SEQUENCE</scope>
    <source>
        <strain evidence="16">MI0301</strain>
        <tissue evidence="16">Leaf</tissue>
    </source>
</reference>
<dbReference type="PANTHER" id="PTHR12294">
    <property type="entry name" value="EF HAND DOMAIN FAMILY A1,A2-RELATED"/>
    <property type="match status" value="1"/>
</dbReference>
<comment type="subcellular location">
    <subcellularLocation>
        <location evidence="1">Mitochondrion inner membrane</location>
    </subcellularLocation>
    <subcellularLocation>
        <location evidence="2">Mitochondrion intermembrane space</location>
    </subcellularLocation>
</comment>
<keyword evidence="8" id="KW-0106">Calcium</keyword>
<evidence type="ECO:0000256" key="13">
    <source>
        <dbReference type="ARBA" id="ARBA00038333"/>
    </source>
</evidence>
<dbReference type="GO" id="GO:0051560">
    <property type="term" value="P:mitochondrial calcium ion homeostasis"/>
    <property type="evidence" value="ECO:0007669"/>
    <property type="project" value="TreeGrafter"/>
</dbReference>
<keyword evidence="6" id="KW-0677">Repeat</keyword>
<dbReference type="InterPro" id="IPR039800">
    <property type="entry name" value="MICU1/2/3"/>
</dbReference>
<protein>
    <recommendedName>
        <fullName evidence="15">EF-hand domain-containing protein</fullName>
    </recommendedName>
</protein>
<feature type="compositionally biased region" description="Polar residues" evidence="14">
    <location>
        <begin position="35"/>
        <end position="45"/>
    </location>
</feature>
<evidence type="ECO:0000256" key="3">
    <source>
        <dbReference type="ARBA" id="ARBA00022448"/>
    </source>
</evidence>
<evidence type="ECO:0000256" key="2">
    <source>
        <dbReference type="ARBA" id="ARBA00004569"/>
    </source>
</evidence>
<dbReference type="Gene3D" id="1.10.238.10">
    <property type="entry name" value="EF-hand"/>
    <property type="match status" value="2"/>
</dbReference>
<evidence type="ECO:0000256" key="10">
    <source>
        <dbReference type="ARBA" id="ARBA00023065"/>
    </source>
</evidence>
<dbReference type="PROSITE" id="PS00018">
    <property type="entry name" value="EF_HAND_1"/>
    <property type="match status" value="2"/>
</dbReference>
<evidence type="ECO:0000256" key="7">
    <source>
        <dbReference type="ARBA" id="ARBA00022792"/>
    </source>
</evidence>
<dbReference type="Pfam" id="PF13833">
    <property type="entry name" value="EF-hand_8"/>
    <property type="match status" value="1"/>
</dbReference>
<dbReference type="PROSITE" id="PS50222">
    <property type="entry name" value="EF_HAND_2"/>
    <property type="match status" value="2"/>
</dbReference>
<keyword evidence="7" id="KW-0999">Mitochondrion inner membrane</keyword>
<dbReference type="InterPro" id="IPR002048">
    <property type="entry name" value="EF_hand_dom"/>
</dbReference>
<comment type="similarity">
    <text evidence="13">Belongs to the MICU1 family. MICU1 subfamily.</text>
</comment>
<evidence type="ECO:0000256" key="1">
    <source>
        <dbReference type="ARBA" id="ARBA00004273"/>
    </source>
</evidence>
<dbReference type="PANTHER" id="PTHR12294:SF1">
    <property type="entry name" value="CALCIUM UPTAKE PROTEIN 1, MITOCHONDRIAL"/>
    <property type="match status" value="1"/>
</dbReference>
<dbReference type="EMBL" id="GCKF01043246">
    <property type="protein sequence ID" value="JAG94522.1"/>
    <property type="molecule type" value="Transcribed_RNA"/>
</dbReference>
<dbReference type="InterPro" id="IPR018247">
    <property type="entry name" value="EF_Hand_1_Ca_BS"/>
</dbReference>
<dbReference type="SUPFAM" id="SSF47473">
    <property type="entry name" value="EF-hand"/>
    <property type="match status" value="2"/>
</dbReference>
<accession>A0A0D6QSK6</accession>
<evidence type="ECO:0000256" key="6">
    <source>
        <dbReference type="ARBA" id="ARBA00022737"/>
    </source>
</evidence>
<dbReference type="AlphaFoldDB" id="A0A0D6QSK6"/>
<name>A0A0D6QSK6_ARACU</name>
<keyword evidence="4" id="KW-0109">Calcium transport</keyword>
<dbReference type="Pfam" id="PF13499">
    <property type="entry name" value="EF-hand_7"/>
    <property type="match status" value="1"/>
</dbReference>
<proteinExistence type="inferred from homology"/>
<dbReference type="SMART" id="SM00054">
    <property type="entry name" value="EFh"/>
    <property type="match status" value="3"/>
</dbReference>
<organism evidence="16">
    <name type="scientific">Araucaria cunninghamii</name>
    <name type="common">Hoop pine</name>
    <name type="synonym">Moreton Bay pine</name>
    <dbReference type="NCBI Taxonomy" id="56994"/>
    <lineage>
        <taxon>Eukaryota</taxon>
        <taxon>Viridiplantae</taxon>
        <taxon>Streptophyta</taxon>
        <taxon>Embryophyta</taxon>
        <taxon>Tracheophyta</taxon>
        <taxon>Spermatophyta</taxon>
        <taxon>Pinopsida</taxon>
        <taxon>Pinidae</taxon>
        <taxon>Conifers II</taxon>
        <taxon>Araucariales</taxon>
        <taxon>Araucariaceae</taxon>
        <taxon>Araucaria</taxon>
    </lineage>
</organism>
<keyword evidence="5" id="KW-0479">Metal-binding</keyword>
<evidence type="ECO:0000256" key="14">
    <source>
        <dbReference type="SAM" id="MobiDB-lite"/>
    </source>
</evidence>
<evidence type="ECO:0000256" key="8">
    <source>
        <dbReference type="ARBA" id="ARBA00022837"/>
    </source>
</evidence>
<evidence type="ECO:0000313" key="16">
    <source>
        <dbReference type="EMBL" id="JAG94522.1"/>
    </source>
</evidence>
<dbReference type="CDD" id="cd15900">
    <property type="entry name" value="EFh_MICU"/>
    <property type="match status" value="1"/>
</dbReference>
<evidence type="ECO:0000256" key="12">
    <source>
        <dbReference type="ARBA" id="ARBA00023136"/>
    </source>
</evidence>
<keyword evidence="10" id="KW-0406">Ion transport</keyword>
<sequence>MALSKAVGSVSRSSAAARTFCRPLTSSAERDCRQQTESGASARNGTQGTLMRWASGLAVAAGLGLMQISSFEGGVADCSSNEAERPVEGSKSNFPFPRIFSVSGSNGNEDGIHKRLEGRQSRYVFSDSYRRRVFFNYEKRIRMRSSPEKVFEYFASRRSPKGELFMTSADLMRAVVPVFPPSDSNIIRDGFLNGERSPGELTCPPSKFFMFFDTDGDGLISFPEYIFFVTLLSVPESDMLAVFKMFDLDHDGKINRDEFKQVMKLMRARNRQGAAHRDGHRTGFKVEESVDNGGLVEYFFGKDGKGHLQLEDFKSFIRDLHKEIIHLEFQHYDHQSCGTISAKDFALSMVASADMNCINQYLDRVDVLSNDPYLGSVRVTDKEFRSFVDLRKKLQVLALAMSTYGKVYGLLTKTDFQRAASHVCDISISDNLVDIIFYIFDTNSDGSLSINEFLGVLDRRERDITYPRDHGIVHMLTSWWLCAKHCRSECGHP</sequence>
<dbReference type="GO" id="GO:0036444">
    <property type="term" value="P:calcium import into the mitochondrion"/>
    <property type="evidence" value="ECO:0007669"/>
    <property type="project" value="TreeGrafter"/>
</dbReference>
<evidence type="ECO:0000256" key="4">
    <source>
        <dbReference type="ARBA" id="ARBA00022568"/>
    </source>
</evidence>
<keyword evidence="12" id="KW-0472">Membrane</keyword>
<dbReference type="GO" id="GO:1990246">
    <property type="term" value="C:uniplex complex"/>
    <property type="evidence" value="ECO:0007669"/>
    <property type="project" value="TreeGrafter"/>
</dbReference>
<keyword evidence="11" id="KW-0496">Mitochondrion</keyword>
<dbReference type="GO" id="GO:0005758">
    <property type="term" value="C:mitochondrial intermembrane space"/>
    <property type="evidence" value="ECO:0007669"/>
    <property type="project" value="UniProtKB-SubCell"/>
</dbReference>
<evidence type="ECO:0000256" key="11">
    <source>
        <dbReference type="ARBA" id="ARBA00023128"/>
    </source>
</evidence>
<evidence type="ECO:0000256" key="9">
    <source>
        <dbReference type="ARBA" id="ARBA00022946"/>
    </source>
</evidence>
<feature type="domain" description="EF-hand" evidence="15">
    <location>
        <begin position="234"/>
        <end position="269"/>
    </location>
</feature>
<evidence type="ECO:0000256" key="5">
    <source>
        <dbReference type="ARBA" id="ARBA00022723"/>
    </source>
</evidence>